<evidence type="ECO:0000256" key="3">
    <source>
        <dbReference type="ARBA" id="ARBA00022448"/>
    </source>
</evidence>
<dbReference type="Pfam" id="PF21687">
    <property type="entry name" value="T2SSK_1st"/>
    <property type="match status" value="1"/>
</dbReference>
<keyword evidence="6" id="KW-0812">Transmembrane</keyword>
<proteinExistence type="inferred from homology"/>
<dbReference type="InterPro" id="IPR005628">
    <property type="entry name" value="GspK"/>
</dbReference>
<evidence type="ECO:0000256" key="9">
    <source>
        <dbReference type="ARBA" id="ARBA00023136"/>
    </source>
</evidence>
<dbReference type="SUPFAM" id="SSF158544">
    <property type="entry name" value="GspK insert domain-like"/>
    <property type="match status" value="2"/>
</dbReference>
<dbReference type="OrthoDB" id="9788973at2"/>
<evidence type="ECO:0000313" key="14">
    <source>
        <dbReference type="Proteomes" id="UP000283255"/>
    </source>
</evidence>
<evidence type="ECO:0000256" key="7">
    <source>
        <dbReference type="ARBA" id="ARBA00022927"/>
    </source>
</evidence>
<keyword evidence="7" id="KW-0653">Protein transport</keyword>
<evidence type="ECO:0000259" key="12">
    <source>
        <dbReference type="Pfam" id="PF21687"/>
    </source>
</evidence>
<gene>
    <name evidence="13" type="ORF">D1Z90_02485</name>
</gene>
<organism evidence="13 14">
    <name type="scientific">Motilimonas pumila</name>
    <dbReference type="NCBI Taxonomy" id="2303987"/>
    <lineage>
        <taxon>Bacteria</taxon>
        <taxon>Pseudomonadati</taxon>
        <taxon>Pseudomonadota</taxon>
        <taxon>Gammaproteobacteria</taxon>
        <taxon>Alteromonadales</taxon>
        <taxon>Alteromonadales genera incertae sedis</taxon>
        <taxon>Motilimonas</taxon>
    </lineage>
</organism>
<dbReference type="PIRSF" id="PIRSF002786">
    <property type="entry name" value="XcpX"/>
    <property type="match status" value="1"/>
</dbReference>
<dbReference type="InterPro" id="IPR045584">
    <property type="entry name" value="Pilin-like"/>
</dbReference>
<evidence type="ECO:0000256" key="8">
    <source>
        <dbReference type="ARBA" id="ARBA00022989"/>
    </source>
</evidence>
<evidence type="ECO:0000256" key="4">
    <source>
        <dbReference type="ARBA" id="ARBA00022475"/>
    </source>
</evidence>
<accession>A0A418YKV3</accession>
<dbReference type="Pfam" id="PF03934">
    <property type="entry name" value="T2SSK"/>
    <property type="match status" value="1"/>
</dbReference>
<dbReference type="PANTHER" id="PTHR38831:SF1">
    <property type="entry name" value="TYPE II SECRETION SYSTEM PROTEIN K-RELATED"/>
    <property type="match status" value="1"/>
</dbReference>
<evidence type="ECO:0000259" key="11">
    <source>
        <dbReference type="Pfam" id="PF03934"/>
    </source>
</evidence>
<evidence type="ECO:0000313" key="13">
    <source>
        <dbReference type="EMBL" id="RJG51615.1"/>
    </source>
</evidence>
<keyword evidence="14" id="KW-1185">Reference proteome</keyword>
<evidence type="ECO:0000256" key="6">
    <source>
        <dbReference type="ARBA" id="ARBA00022692"/>
    </source>
</evidence>
<comment type="subcellular location">
    <subcellularLocation>
        <location evidence="1 10">Cell inner membrane</location>
    </subcellularLocation>
</comment>
<name>A0A418YKV3_9GAMM</name>
<dbReference type="Gene3D" id="1.10.40.60">
    <property type="entry name" value="EpsJ-like"/>
    <property type="match status" value="2"/>
</dbReference>
<reference evidence="13 14" key="1">
    <citation type="submission" date="2018-09" db="EMBL/GenBank/DDBJ databases">
        <authorList>
            <person name="Wang F."/>
        </authorList>
    </citation>
    <scope>NUCLEOTIDE SEQUENCE [LARGE SCALE GENOMIC DNA]</scope>
    <source>
        <strain evidence="13 14">PLHSC7-2</strain>
    </source>
</reference>
<comment type="caution">
    <text evidence="13">The sequence shown here is derived from an EMBL/GenBank/DDBJ whole genome shotgun (WGS) entry which is preliminary data.</text>
</comment>
<comment type="similarity">
    <text evidence="2 10">Belongs to the GSP K family.</text>
</comment>
<evidence type="ECO:0000256" key="1">
    <source>
        <dbReference type="ARBA" id="ARBA00004533"/>
    </source>
</evidence>
<dbReference type="SUPFAM" id="SSF54523">
    <property type="entry name" value="Pili subunits"/>
    <property type="match status" value="1"/>
</dbReference>
<dbReference type="NCBIfam" id="NF037980">
    <property type="entry name" value="T2SS_GspK"/>
    <property type="match status" value="1"/>
</dbReference>
<dbReference type="EMBL" id="QZCH01000001">
    <property type="protein sequence ID" value="RJG51615.1"/>
    <property type="molecule type" value="Genomic_DNA"/>
</dbReference>
<feature type="domain" description="T2SS protein K first SAM-like" evidence="12">
    <location>
        <begin position="104"/>
        <end position="213"/>
    </location>
</feature>
<dbReference type="GO" id="GO:0009306">
    <property type="term" value="P:protein secretion"/>
    <property type="evidence" value="ECO:0007669"/>
    <property type="project" value="InterPro"/>
</dbReference>
<dbReference type="InterPro" id="IPR049031">
    <property type="entry name" value="T2SSK_SAM-like_1st"/>
</dbReference>
<dbReference type="PANTHER" id="PTHR38831">
    <property type="entry name" value="TYPE II SECRETION SYSTEM PROTEIN K"/>
    <property type="match status" value="1"/>
</dbReference>
<dbReference type="GO" id="GO:0005886">
    <property type="term" value="C:plasma membrane"/>
    <property type="evidence" value="ECO:0007669"/>
    <property type="project" value="UniProtKB-SubCell"/>
</dbReference>
<keyword evidence="5 10" id="KW-0997">Cell inner membrane</keyword>
<reference evidence="13 14" key="2">
    <citation type="submission" date="2019-01" db="EMBL/GenBank/DDBJ databases">
        <title>Motilimonas pumilus sp. nov., isolated from the gut of sea cucumber (Apostichopus japonicus).</title>
        <authorList>
            <person name="Wang F.-Q."/>
            <person name="Ren L.-H."/>
            <person name="Lin Y.-W."/>
            <person name="Sun G.-H."/>
            <person name="Du Z.-J."/>
            <person name="Zhao J.-X."/>
            <person name="Liu X.-J."/>
            <person name="Liu L.-J."/>
        </authorList>
    </citation>
    <scope>NUCLEOTIDE SEQUENCE [LARGE SCALE GENOMIC DNA]</scope>
    <source>
        <strain evidence="13 14">PLHSC7-2</strain>
    </source>
</reference>
<keyword evidence="9 10" id="KW-0472">Membrane</keyword>
<evidence type="ECO:0000256" key="5">
    <source>
        <dbReference type="ARBA" id="ARBA00022519"/>
    </source>
</evidence>
<dbReference type="Proteomes" id="UP000283255">
    <property type="component" value="Unassembled WGS sequence"/>
</dbReference>
<evidence type="ECO:0000256" key="2">
    <source>
        <dbReference type="ARBA" id="ARBA00007246"/>
    </source>
</evidence>
<protein>
    <recommendedName>
        <fullName evidence="10">Type II secretion system protein K</fullName>
    </recommendedName>
</protein>
<keyword evidence="3 10" id="KW-0813">Transport</keyword>
<keyword evidence="8" id="KW-1133">Transmembrane helix</keyword>
<dbReference type="RefSeq" id="WP_119909139.1">
    <property type="nucleotide sequence ID" value="NZ_QZCH01000001.1"/>
</dbReference>
<dbReference type="InterPro" id="IPR038072">
    <property type="entry name" value="GspK_central_sf"/>
</dbReference>
<dbReference type="Gene3D" id="3.30.1300.30">
    <property type="entry name" value="GSPII I/J protein-like"/>
    <property type="match status" value="1"/>
</dbReference>
<evidence type="ECO:0000256" key="10">
    <source>
        <dbReference type="PIRNR" id="PIRNR002786"/>
    </source>
</evidence>
<feature type="domain" description="T2SS protein K second SAM-like" evidence="11">
    <location>
        <begin position="218"/>
        <end position="284"/>
    </location>
</feature>
<dbReference type="InterPro" id="IPR049179">
    <property type="entry name" value="T2SSK_SAM-like_2nd"/>
</dbReference>
<keyword evidence="4 10" id="KW-1003">Cell membrane</keyword>
<dbReference type="AlphaFoldDB" id="A0A418YKV3"/>
<sequence>MQQFKTKQSGVALITVLLILAVMVIVATNMTSRLQIGLMRTEGQVLSQKAYWYGQAAEAFVGMTLKSTLNDDDVVSLSQAWATSGMSFPLDGGNISGKITDMQSCFNLNALDVEDKTDGNKALVAQQFQALLETLGVEGYYAEQITDSVRDWVDKNDQVVSSQGAEDSFYEARGVPHLAANAAMAHVSEFRAIQAVSAGVYDRVSPYLCVVPDKDWILNVNTVSPEQPAIFQAMFTPRLSAEQAQGLLDERPQNGWSTKEDFFAASSLAGIDFPDEIKKQVDVKSQYFELQGVAEFDATQVALQALFRATKQEVVTLRRQYGGVQ</sequence>